<dbReference type="Gene3D" id="3.30.870.10">
    <property type="entry name" value="Endonuclease Chain A"/>
    <property type="match status" value="1"/>
</dbReference>
<evidence type="ECO:0000313" key="2">
    <source>
        <dbReference type="EMBL" id="MFK3866296.1"/>
    </source>
</evidence>
<accession>A0ABW8L2N1</accession>
<dbReference type="RefSeq" id="WP_404676397.1">
    <property type="nucleotide sequence ID" value="NZ_JBJDOT010000042.1"/>
</dbReference>
<dbReference type="SUPFAM" id="SSF56024">
    <property type="entry name" value="Phospholipase D/nuclease"/>
    <property type="match status" value="1"/>
</dbReference>
<evidence type="ECO:0000313" key="3">
    <source>
        <dbReference type="Proteomes" id="UP001620262"/>
    </source>
</evidence>
<organism evidence="2 3">
    <name type="scientific">Pseudoalteromonas rhizosphaerae</name>
    <dbReference type="NCBI Taxonomy" id="2518973"/>
    <lineage>
        <taxon>Bacteria</taxon>
        <taxon>Pseudomonadati</taxon>
        <taxon>Pseudomonadota</taxon>
        <taxon>Gammaproteobacteria</taxon>
        <taxon>Alteromonadales</taxon>
        <taxon>Pseudoalteromonadaceae</taxon>
        <taxon>Pseudoalteromonas</taxon>
    </lineage>
</organism>
<dbReference type="Pfam" id="PF13091">
    <property type="entry name" value="PLDc_2"/>
    <property type="match status" value="1"/>
</dbReference>
<dbReference type="InterPro" id="IPR025202">
    <property type="entry name" value="PLD-like_dom"/>
</dbReference>
<proteinExistence type="predicted"/>
<dbReference type="CDD" id="cd09117">
    <property type="entry name" value="PLDc_Bfil_DEXD_like"/>
    <property type="match status" value="1"/>
</dbReference>
<reference evidence="2 3" key="1">
    <citation type="submission" date="2024-11" db="EMBL/GenBank/DDBJ databases">
        <title>The Natural Products Discovery Center: Release of the First 8490 Sequenced Strains for Exploring Actinobacteria Biosynthetic Diversity.</title>
        <authorList>
            <person name="Kalkreuter E."/>
            <person name="Kautsar S.A."/>
            <person name="Yang D."/>
            <person name="Bader C.D."/>
            <person name="Teijaro C.N."/>
            <person name="Fluegel L."/>
            <person name="Davis C.M."/>
            <person name="Simpson J.R."/>
            <person name="Lauterbach L."/>
            <person name="Steele A.D."/>
            <person name="Gui C."/>
            <person name="Meng S."/>
            <person name="Li G."/>
            <person name="Viehrig K."/>
            <person name="Ye F."/>
            <person name="Su P."/>
            <person name="Kiefer A.F."/>
            <person name="Nichols A."/>
            <person name="Cepeda A.J."/>
            <person name="Yan W."/>
            <person name="Fan B."/>
            <person name="Jiang Y."/>
            <person name="Adhikari A."/>
            <person name="Zheng C.-J."/>
            <person name="Schuster L."/>
            <person name="Cowan T.M."/>
            <person name="Smanski M.J."/>
            <person name="Chevrette M.G."/>
            <person name="De Carvalho L.P.S."/>
            <person name="Shen B."/>
        </authorList>
    </citation>
    <scope>NUCLEOTIDE SEQUENCE [LARGE SCALE GENOMIC DNA]</scope>
    <source>
        <strain evidence="2 3">NPDC078403</strain>
    </source>
</reference>
<evidence type="ECO:0000259" key="1">
    <source>
        <dbReference type="Pfam" id="PF13091"/>
    </source>
</evidence>
<dbReference type="EMBL" id="JBJDOT010000042">
    <property type="protein sequence ID" value="MFK3866296.1"/>
    <property type="molecule type" value="Genomic_DNA"/>
</dbReference>
<sequence length="397" mass="45702">MNKVITNKISDVSTAKIFNQLSKSADVIVITVAFFSDPAIVNKLIESGKSITLVVSLRPPTNYYSLKDILHNRNVDILFLGDDFHSKIYGFYNSEKVIDSAILGSSNFTNGGLHNNFETNLITKDKDILKQIDSNINEIINLSAKLQPDILNQYKKRYDQFKKAQAKDHNPIRTNNEHTGFKVSKNASQYLKFWNVVDQVKGFVGDISAEEYPLTPKYLVIDHFWHWVVIICDKKKLDKFSSKKTNKKKLIRTLFSEYCKWGKLEKTGYTERMGETSKEIIDILNPSNIKKLNKRNALFVYRSLHASHMPSQRFGADLGFIQNNKMEQIRKSFIHLLDDTLPIDLRIHNLTHKKSTYKLEQFGSSCIQELIGWANPEVMPIRNNKADKAVKLLGYEY</sequence>
<feature type="domain" description="Phospholipase D-like" evidence="1">
    <location>
        <begin position="18"/>
        <end position="139"/>
    </location>
</feature>
<comment type="caution">
    <text evidence="2">The sequence shown here is derived from an EMBL/GenBank/DDBJ whole genome shotgun (WGS) entry which is preliminary data.</text>
</comment>
<gene>
    <name evidence="2" type="ORF">ACI2JU_20825</name>
</gene>
<name>A0ABW8L2N1_9GAMM</name>
<keyword evidence="3" id="KW-1185">Reference proteome</keyword>
<dbReference type="Proteomes" id="UP001620262">
    <property type="component" value="Unassembled WGS sequence"/>
</dbReference>
<protein>
    <submittedName>
        <fullName evidence="2">Phospholipase D family protein</fullName>
    </submittedName>
</protein>